<dbReference type="Gene3D" id="3.40.190.10">
    <property type="entry name" value="Periplasmic binding protein-like II"/>
    <property type="match status" value="1"/>
</dbReference>
<dbReference type="EMBL" id="LNIX01000002">
    <property type="protein sequence ID" value="OXA59119.1"/>
    <property type="molecule type" value="Genomic_DNA"/>
</dbReference>
<dbReference type="OrthoDB" id="9997229at2759"/>
<dbReference type="AlphaFoldDB" id="A0A226ENQ7"/>
<dbReference type="SUPFAM" id="SSF53850">
    <property type="entry name" value="Periplasmic binding protein-like II"/>
    <property type="match status" value="1"/>
</dbReference>
<evidence type="ECO:0000256" key="6">
    <source>
        <dbReference type="ARBA" id="ARBA00023170"/>
    </source>
</evidence>
<dbReference type="PANTHER" id="PTHR42643">
    <property type="entry name" value="IONOTROPIC RECEPTOR 20A-RELATED"/>
    <property type="match status" value="1"/>
</dbReference>
<keyword evidence="3 8" id="KW-0812">Transmembrane</keyword>
<keyword evidence="6 10" id="KW-0675">Receptor</keyword>
<dbReference type="GO" id="GO:0005886">
    <property type="term" value="C:plasma membrane"/>
    <property type="evidence" value="ECO:0007669"/>
    <property type="project" value="UniProtKB-SubCell"/>
</dbReference>
<proteinExistence type="predicted"/>
<feature type="transmembrane region" description="Helical" evidence="8">
    <location>
        <begin position="383"/>
        <end position="404"/>
    </location>
</feature>
<reference evidence="10 11" key="1">
    <citation type="submission" date="2015-12" db="EMBL/GenBank/DDBJ databases">
        <title>The genome of Folsomia candida.</title>
        <authorList>
            <person name="Faddeeva A."/>
            <person name="Derks M.F."/>
            <person name="Anvar Y."/>
            <person name="Smit S."/>
            <person name="Van Straalen N."/>
            <person name="Roelofs D."/>
        </authorList>
    </citation>
    <scope>NUCLEOTIDE SEQUENCE [LARGE SCALE GENOMIC DNA]</scope>
    <source>
        <strain evidence="10 11">VU population</strain>
        <tissue evidence="10">Whole body</tissue>
    </source>
</reference>
<evidence type="ECO:0000256" key="8">
    <source>
        <dbReference type="SAM" id="Phobius"/>
    </source>
</evidence>
<dbReference type="Proteomes" id="UP000198287">
    <property type="component" value="Unassembled WGS sequence"/>
</dbReference>
<protein>
    <submittedName>
        <fullName evidence="10">Glutamate receptor ionotropic, NMDA 3A</fullName>
    </submittedName>
</protein>
<evidence type="ECO:0000313" key="11">
    <source>
        <dbReference type="Proteomes" id="UP000198287"/>
    </source>
</evidence>
<keyword evidence="2" id="KW-1003">Cell membrane</keyword>
<evidence type="ECO:0000256" key="4">
    <source>
        <dbReference type="ARBA" id="ARBA00022989"/>
    </source>
</evidence>
<accession>A0A226ENQ7</accession>
<evidence type="ECO:0000256" key="1">
    <source>
        <dbReference type="ARBA" id="ARBA00004651"/>
    </source>
</evidence>
<feature type="signal peptide" evidence="9">
    <location>
        <begin position="1"/>
        <end position="21"/>
    </location>
</feature>
<evidence type="ECO:0000256" key="2">
    <source>
        <dbReference type="ARBA" id="ARBA00022475"/>
    </source>
</evidence>
<dbReference type="InterPro" id="IPR052192">
    <property type="entry name" value="Insect_Ionotropic_Sensory_Rcpt"/>
</dbReference>
<name>A0A226ENQ7_FOLCA</name>
<evidence type="ECO:0000256" key="5">
    <source>
        <dbReference type="ARBA" id="ARBA00023136"/>
    </source>
</evidence>
<keyword evidence="11" id="KW-1185">Reference proteome</keyword>
<feature type="chain" id="PRO_5011968552" evidence="9">
    <location>
        <begin position="22"/>
        <end position="466"/>
    </location>
</feature>
<comment type="subcellular location">
    <subcellularLocation>
        <location evidence="1">Cell membrane</location>
        <topology evidence="1">Multi-pass membrane protein</topology>
    </subcellularLocation>
</comment>
<keyword evidence="9" id="KW-0732">Signal</keyword>
<keyword evidence="5 8" id="KW-0472">Membrane</keyword>
<comment type="caution">
    <text evidence="10">The sequence shown here is derived from an EMBL/GenBank/DDBJ whole genome shotgun (WGS) entry which is preliminary data.</text>
</comment>
<evidence type="ECO:0000256" key="3">
    <source>
        <dbReference type="ARBA" id="ARBA00022692"/>
    </source>
</evidence>
<keyword evidence="7" id="KW-0325">Glycoprotein</keyword>
<organism evidence="10 11">
    <name type="scientific">Folsomia candida</name>
    <name type="common">Springtail</name>
    <dbReference type="NCBI Taxonomy" id="158441"/>
    <lineage>
        <taxon>Eukaryota</taxon>
        <taxon>Metazoa</taxon>
        <taxon>Ecdysozoa</taxon>
        <taxon>Arthropoda</taxon>
        <taxon>Hexapoda</taxon>
        <taxon>Collembola</taxon>
        <taxon>Entomobryomorpha</taxon>
        <taxon>Isotomoidea</taxon>
        <taxon>Isotomidae</taxon>
        <taxon>Proisotominae</taxon>
        <taxon>Folsomia</taxon>
    </lineage>
</organism>
<evidence type="ECO:0000256" key="7">
    <source>
        <dbReference type="ARBA" id="ARBA00023180"/>
    </source>
</evidence>
<evidence type="ECO:0000313" key="10">
    <source>
        <dbReference type="EMBL" id="OXA59119.1"/>
    </source>
</evidence>
<gene>
    <name evidence="10" type="ORF">Fcan01_05449</name>
</gene>
<feature type="transmembrane region" description="Helical" evidence="8">
    <location>
        <begin position="424"/>
        <end position="447"/>
    </location>
</feature>
<keyword evidence="4 8" id="KW-1133">Transmembrane helix</keyword>
<evidence type="ECO:0000256" key="9">
    <source>
        <dbReference type="SAM" id="SignalP"/>
    </source>
</evidence>
<dbReference type="PANTHER" id="PTHR42643:SF33">
    <property type="entry name" value="GLUTAMATE RECEPTOR 2-LIKE PROTEIN"/>
    <property type="match status" value="1"/>
</dbReference>
<sequence>MNPSRIAFSVFILCFHQYGFSDKVLGFSLTDLAFEFLPGLDLHLVFNENKENLVTLSGSYYTSLFHNQTGQLEITTSTVQPTTRKRNTMQSSSIAALKNILPSTKPDLLTSGQNLIPLKSFLKVESVAETIKVLIQISSSELIRNSSIFPHLVVVWPERVLNEDAAFTLMHSNQVQDACQGFSIASELIFVLQTATLAKPMTMNSLNEDFYFYEVFNINSRHIVLKASEGVVDFHCQFCRGVAIRRHNFHGLQLNVSAMQDPEINDDLNFETTAAGDLIFSNAGFSARILHILQTSLNFTVKAIRASDWGKFVAENKSWVGSVKDVRDGQAQLGLALTTMRPARAQMVSFLPAADEGVISAFFRNPDLNAVRDIFARPFHPDLWAAVFSTWIVLAFFMILFSVIRKRNLLGWDDHPVAGSLRTIFISGSFTGVVAYAGYSAAIVSTLSLRVDPIQNPVIKWRYYRV</sequence>